<gene>
    <name evidence="2" type="ORF">LCGC14_1035930</name>
</gene>
<sequence length="99" mass="11315">MTTATKPKPKQQRLIDPTPPEEVTDKYVDLKIEQAEIKLNIEEVGDRVLAEMKKEKRDKLTIAKDGLRFTFEIIIGEDRLSCKKETREPATSANEGNED</sequence>
<evidence type="ECO:0000313" key="2">
    <source>
        <dbReference type="EMBL" id="KKN10508.1"/>
    </source>
</evidence>
<feature type="region of interest" description="Disordered" evidence="1">
    <location>
        <begin position="1"/>
        <end position="22"/>
    </location>
</feature>
<comment type="caution">
    <text evidence="2">The sequence shown here is derived from an EMBL/GenBank/DDBJ whole genome shotgun (WGS) entry which is preliminary data.</text>
</comment>
<dbReference type="AlphaFoldDB" id="A0A0F9QZB2"/>
<reference evidence="2" key="1">
    <citation type="journal article" date="2015" name="Nature">
        <title>Complex archaea that bridge the gap between prokaryotes and eukaryotes.</title>
        <authorList>
            <person name="Spang A."/>
            <person name="Saw J.H."/>
            <person name="Jorgensen S.L."/>
            <person name="Zaremba-Niedzwiedzka K."/>
            <person name="Martijn J."/>
            <person name="Lind A.E."/>
            <person name="van Eijk R."/>
            <person name="Schleper C."/>
            <person name="Guy L."/>
            <person name="Ettema T.J."/>
        </authorList>
    </citation>
    <scope>NUCLEOTIDE SEQUENCE</scope>
</reference>
<organism evidence="2">
    <name type="scientific">marine sediment metagenome</name>
    <dbReference type="NCBI Taxonomy" id="412755"/>
    <lineage>
        <taxon>unclassified sequences</taxon>
        <taxon>metagenomes</taxon>
        <taxon>ecological metagenomes</taxon>
    </lineage>
</organism>
<proteinExistence type="predicted"/>
<evidence type="ECO:0008006" key="3">
    <source>
        <dbReference type="Google" id="ProtNLM"/>
    </source>
</evidence>
<dbReference type="EMBL" id="LAZR01004238">
    <property type="protein sequence ID" value="KKN10508.1"/>
    <property type="molecule type" value="Genomic_DNA"/>
</dbReference>
<evidence type="ECO:0000256" key="1">
    <source>
        <dbReference type="SAM" id="MobiDB-lite"/>
    </source>
</evidence>
<protein>
    <recommendedName>
        <fullName evidence="3">Amphi-Trp domain-containing protein</fullName>
    </recommendedName>
</protein>
<accession>A0A0F9QZB2</accession>
<name>A0A0F9QZB2_9ZZZZ</name>